<comment type="subunit">
    <text evidence="9">Homodecamer. Pentamer of dimers that assemble into a ring structure.</text>
</comment>
<keyword evidence="5 9" id="KW-0560">Oxidoreductase</keyword>
<dbReference type="Pfam" id="PF00578">
    <property type="entry name" value="AhpC-TSA"/>
    <property type="match status" value="1"/>
</dbReference>
<keyword evidence="9" id="KW-1015">Disulfide bond</keyword>
<dbReference type="InterPro" id="IPR050217">
    <property type="entry name" value="Peroxiredoxin"/>
</dbReference>
<organism evidence="13 14">
    <name type="scientific">Thiohalocapsa marina</name>
    <dbReference type="NCBI Taxonomy" id="424902"/>
    <lineage>
        <taxon>Bacteria</taxon>
        <taxon>Pseudomonadati</taxon>
        <taxon>Pseudomonadota</taxon>
        <taxon>Gammaproteobacteria</taxon>
        <taxon>Chromatiales</taxon>
        <taxon>Chromatiaceae</taxon>
        <taxon>Thiohalocapsa</taxon>
    </lineage>
</organism>
<feature type="disulfide bond" description="Alternate" evidence="9">
    <location>
        <begin position="206"/>
        <end position="212"/>
    </location>
</feature>
<keyword evidence="2 9" id="KW-0963">Cytoplasm</keyword>
<comment type="function">
    <text evidence="8 9">Thiol-specific peroxidase that catalyzes the reduction of hydrogen peroxide and organic hydroperoxides to water and alcohols, respectively. Plays a role in cell protection against oxidative stress by detoxifying peroxides.</text>
</comment>
<reference evidence="13 14" key="1">
    <citation type="submission" date="2019-09" db="EMBL/GenBank/DDBJ databases">
        <title>Whole-genome sequence of the purple sulfur bacterium Thiohalocapsa marina DSM 19078.</title>
        <authorList>
            <person name="Kyndt J.A."/>
            <person name="Meyer T.E."/>
        </authorList>
    </citation>
    <scope>NUCLEOTIDE SEQUENCE [LARGE SCALE GENOMIC DNA]</scope>
    <source>
        <strain evidence="13 14">DSM 19078</strain>
    </source>
</reference>
<evidence type="ECO:0000256" key="10">
    <source>
        <dbReference type="PIRSR" id="PIRSR000239-1"/>
    </source>
</evidence>
<proteinExistence type="inferred from homology"/>
<dbReference type="EMBL" id="VWXX01000018">
    <property type="protein sequence ID" value="KAA6184527.1"/>
    <property type="molecule type" value="Genomic_DNA"/>
</dbReference>
<dbReference type="InterPro" id="IPR019479">
    <property type="entry name" value="Peroxiredoxin_C"/>
</dbReference>
<dbReference type="InterPro" id="IPR000866">
    <property type="entry name" value="AhpC/TSA"/>
</dbReference>
<dbReference type="InterPro" id="IPR045020">
    <property type="entry name" value="PRX_1cys"/>
</dbReference>
<dbReference type="InterPro" id="IPR036249">
    <property type="entry name" value="Thioredoxin-like_sf"/>
</dbReference>
<dbReference type="Gene3D" id="3.30.1020.10">
    <property type="entry name" value="Antioxidant, Horf6, Chain A, domain2"/>
    <property type="match status" value="1"/>
</dbReference>
<dbReference type="CDD" id="cd03016">
    <property type="entry name" value="PRX_1cys"/>
    <property type="match status" value="1"/>
</dbReference>
<dbReference type="OrthoDB" id="9812811at2"/>
<dbReference type="Proteomes" id="UP000322981">
    <property type="component" value="Unassembled WGS sequence"/>
</dbReference>
<dbReference type="PROSITE" id="PS51352">
    <property type="entry name" value="THIOREDOXIN_2"/>
    <property type="match status" value="1"/>
</dbReference>
<comment type="miscellaneous">
    <text evidence="9">The active site is a conserved redox-active cysteine residue, the peroxidatic cysteine (C(P)), which makes the nucleophilic attack on the peroxide substrate. The peroxide oxidizes the C(P)-SH to cysteine sulfenic acid (C(P)-SOH), which then reacts with another cysteine residue, the resolving cysteine (C(R)), to form a disulfide bridge. The disulfide is subsequently reduced by an appropriate electron donor to complete the catalytic cycle. Although the primary sequence of this enzyme is similar to those of the 1-Cys Prx6 enzymes, its catalytic properties resemble those of the typical 2-Cys Prxs and C(R) is provided by the other dimeric subunit to form an intersubunit disulfide. The disulfide is subsequently reduced by thioredoxin.</text>
</comment>
<dbReference type="HAMAP" id="MF_00401">
    <property type="entry name" value="Peroxiredoxin"/>
    <property type="match status" value="1"/>
</dbReference>
<dbReference type="GO" id="GO:0006979">
    <property type="term" value="P:response to oxidative stress"/>
    <property type="evidence" value="ECO:0007669"/>
    <property type="project" value="TreeGrafter"/>
</dbReference>
<dbReference type="GO" id="GO:0005829">
    <property type="term" value="C:cytosol"/>
    <property type="evidence" value="ECO:0007669"/>
    <property type="project" value="TreeGrafter"/>
</dbReference>
<dbReference type="InterPro" id="IPR022915">
    <property type="entry name" value="Peroxiredoxin_TDXH"/>
</dbReference>
<sequence>MTETQATAPAMPRLNEPAPAFDAPTTHGRKTLQDYRGKWLVLFSHPADFTPVCTTEFIAFAKRHADFQAINCELLGLSIDSNFSHIAWERNIKEKFGVEIGFPIIADLSMQVARAYGMIQPGASDTSAVRATFIIDPEGVLRAMVYYPMSNGRSIDEFVRLVKALQTSDAHGVATPEAWQPGDKVIVPPPATAEQAEARMGEGYECSDWYFCKKAL</sequence>
<accession>A0A5M8FIM0</accession>
<dbReference type="GO" id="GO:0045454">
    <property type="term" value="P:cell redox homeostasis"/>
    <property type="evidence" value="ECO:0007669"/>
    <property type="project" value="TreeGrafter"/>
</dbReference>
<evidence type="ECO:0000256" key="8">
    <source>
        <dbReference type="ARBA" id="ARBA00037420"/>
    </source>
</evidence>
<keyword evidence="4 9" id="KW-0049">Antioxidant</keyword>
<dbReference type="PIRSF" id="PIRSF000239">
    <property type="entry name" value="AHPC"/>
    <property type="match status" value="1"/>
</dbReference>
<feature type="disulfide bond" description="Interchain (with Cys-53); in linked form" evidence="9">
    <location>
        <position position="212"/>
    </location>
</feature>
<evidence type="ECO:0000256" key="1">
    <source>
        <dbReference type="ARBA" id="ARBA00009796"/>
    </source>
</evidence>
<keyword evidence="3 9" id="KW-0575">Peroxidase</keyword>
<dbReference type="NCBIfam" id="NF009668">
    <property type="entry name" value="PRK13189.1"/>
    <property type="match status" value="1"/>
</dbReference>
<dbReference type="InterPro" id="IPR013766">
    <property type="entry name" value="Thioredoxin_domain"/>
</dbReference>
<dbReference type="Gene3D" id="3.40.30.10">
    <property type="entry name" value="Glutaredoxin"/>
    <property type="match status" value="1"/>
</dbReference>
<evidence type="ECO:0000256" key="3">
    <source>
        <dbReference type="ARBA" id="ARBA00022559"/>
    </source>
</evidence>
<comment type="caution">
    <text evidence="13">The sequence shown here is derived from an EMBL/GenBank/DDBJ whole genome shotgun (WGS) entry which is preliminary data.</text>
</comment>
<feature type="region of interest" description="Disordered" evidence="11">
    <location>
        <begin position="1"/>
        <end position="28"/>
    </location>
</feature>
<evidence type="ECO:0000256" key="11">
    <source>
        <dbReference type="SAM" id="MobiDB-lite"/>
    </source>
</evidence>
<feature type="active site" description="Cysteine sulfenic acid (-SOH) intermediate; for peroxidase activity" evidence="10">
    <location>
        <position position="53"/>
    </location>
</feature>
<dbReference type="GO" id="GO:0008379">
    <property type="term" value="F:thioredoxin peroxidase activity"/>
    <property type="evidence" value="ECO:0007669"/>
    <property type="project" value="TreeGrafter"/>
</dbReference>
<feature type="domain" description="Thioredoxin" evidence="12">
    <location>
        <begin position="12"/>
        <end position="167"/>
    </location>
</feature>
<dbReference type="SUPFAM" id="SSF52833">
    <property type="entry name" value="Thioredoxin-like"/>
    <property type="match status" value="1"/>
</dbReference>
<gene>
    <name evidence="13" type="ORF">F2Q65_11830</name>
</gene>
<dbReference type="PANTHER" id="PTHR10681">
    <property type="entry name" value="THIOREDOXIN PEROXIDASE"/>
    <property type="match status" value="1"/>
</dbReference>
<dbReference type="PANTHER" id="PTHR10681:SF128">
    <property type="entry name" value="THIOREDOXIN-DEPENDENT PEROXIDE REDUCTASE, MITOCHONDRIAL"/>
    <property type="match status" value="1"/>
</dbReference>
<evidence type="ECO:0000256" key="6">
    <source>
        <dbReference type="ARBA" id="ARBA00023284"/>
    </source>
</evidence>
<keyword evidence="14" id="KW-1185">Reference proteome</keyword>
<comment type="similarity">
    <text evidence="7 9">Belongs to the peroxiredoxin family. Prx6 subfamily.</text>
</comment>
<comment type="catalytic activity">
    <reaction evidence="9">
        <text>a hydroperoxide + [thioredoxin]-dithiol = an alcohol + [thioredoxin]-disulfide + H2O</text>
        <dbReference type="Rhea" id="RHEA:62620"/>
        <dbReference type="Rhea" id="RHEA-COMP:10698"/>
        <dbReference type="Rhea" id="RHEA-COMP:10700"/>
        <dbReference type="ChEBI" id="CHEBI:15377"/>
        <dbReference type="ChEBI" id="CHEBI:29950"/>
        <dbReference type="ChEBI" id="CHEBI:30879"/>
        <dbReference type="ChEBI" id="CHEBI:35924"/>
        <dbReference type="ChEBI" id="CHEBI:50058"/>
        <dbReference type="EC" id="1.11.1.24"/>
    </reaction>
</comment>
<dbReference type="GO" id="GO:0033554">
    <property type="term" value="P:cellular response to stress"/>
    <property type="evidence" value="ECO:0007669"/>
    <property type="project" value="TreeGrafter"/>
</dbReference>
<protein>
    <recommendedName>
        <fullName evidence="9">Peroxiredoxin</fullName>
        <ecNumber evidence="9">1.11.1.24</ecNumber>
    </recommendedName>
    <alternativeName>
        <fullName evidence="9">Thioredoxin peroxidase</fullName>
    </alternativeName>
    <alternativeName>
        <fullName evidence="9">Thioredoxin-dependent peroxiredoxin</fullName>
    </alternativeName>
</protein>
<feature type="active site" description="Cysteine sulfenic acid (-SOH) intermediate" evidence="9">
    <location>
        <position position="53"/>
    </location>
</feature>
<evidence type="ECO:0000256" key="9">
    <source>
        <dbReference type="HAMAP-Rule" id="MF_00401"/>
    </source>
</evidence>
<feature type="disulfide bond" description="Interchain (with Cys-212); in linked form" evidence="9">
    <location>
        <position position="53"/>
    </location>
</feature>
<dbReference type="GO" id="GO:0042744">
    <property type="term" value="P:hydrogen peroxide catabolic process"/>
    <property type="evidence" value="ECO:0007669"/>
    <property type="project" value="TreeGrafter"/>
</dbReference>
<dbReference type="RefSeq" id="WP_150093626.1">
    <property type="nucleotide sequence ID" value="NZ_JBFUOH010000123.1"/>
</dbReference>
<comment type="similarity">
    <text evidence="1">Belongs to the peroxiredoxin family. AhpC/Prx1 subfamily.</text>
</comment>
<evidence type="ECO:0000256" key="5">
    <source>
        <dbReference type="ARBA" id="ARBA00023002"/>
    </source>
</evidence>
<evidence type="ECO:0000313" key="13">
    <source>
        <dbReference type="EMBL" id="KAA6184527.1"/>
    </source>
</evidence>
<evidence type="ECO:0000256" key="4">
    <source>
        <dbReference type="ARBA" id="ARBA00022862"/>
    </source>
</evidence>
<evidence type="ECO:0000259" key="12">
    <source>
        <dbReference type="PROSITE" id="PS51352"/>
    </source>
</evidence>
<evidence type="ECO:0000256" key="7">
    <source>
        <dbReference type="ARBA" id="ARBA00025719"/>
    </source>
</evidence>
<evidence type="ECO:0000256" key="2">
    <source>
        <dbReference type="ARBA" id="ARBA00022490"/>
    </source>
</evidence>
<comment type="subcellular location">
    <subcellularLocation>
        <location evidence="9">Cytoplasm</location>
    </subcellularLocation>
</comment>
<feature type="binding site" evidence="9">
    <location>
        <position position="130"/>
    </location>
    <ligand>
        <name>substrate</name>
    </ligand>
</feature>
<name>A0A5M8FIM0_9GAMM</name>
<dbReference type="InterPro" id="IPR024706">
    <property type="entry name" value="Peroxiredoxin_AhpC-typ"/>
</dbReference>
<keyword evidence="6 9" id="KW-0676">Redox-active center</keyword>
<dbReference type="EC" id="1.11.1.24" evidence="9"/>
<dbReference type="Pfam" id="PF10417">
    <property type="entry name" value="1-cysPrx_C"/>
    <property type="match status" value="1"/>
</dbReference>
<evidence type="ECO:0000313" key="14">
    <source>
        <dbReference type="Proteomes" id="UP000322981"/>
    </source>
</evidence>
<dbReference type="AlphaFoldDB" id="A0A5M8FIM0"/>